<evidence type="ECO:0000313" key="2">
    <source>
        <dbReference type="Proteomes" id="UP001596162"/>
    </source>
</evidence>
<comment type="caution">
    <text evidence="1">The sequence shown here is derived from an EMBL/GenBank/DDBJ whole genome shotgun (WGS) entry which is preliminary data.</text>
</comment>
<keyword evidence="2" id="KW-1185">Reference proteome</keyword>
<dbReference type="SUPFAM" id="SSF49464">
    <property type="entry name" value="Carboxypeptidase regulatory domain-like"/>
    <property type="match status" value="1"/>
</dbReference>
<accession>A0ABW0C4E4</accession>
<proteinExistence type="predicted"/>
<sequence>MRFILGVFWVLINFQTLNAQILYGTISDSLSKKTLAYANLSVLNSKYGTSTDSLGNFVLHLKKHPNDTLFISMLGYQSKTIALHPFLKDRNQLDILLSVANMDLDNVLLVYKKKKYSATKTLGVKRKKVKYKSSVPIGYERSIFIKNDTGKTGKVTSVSFKLKKTQSDIYDVYPVYFRIKFYEINKSTKGPGAAISFNDYVVKPLNKNQTITLEFENTFIPFLESGIFVSIETINPNPEKPLGSMYITTPNLLMTYDDEPLTYSSFRGQSWTHLKRKMRWKAFGKTRYYYANPLVEVTVQLEK</sequence>
<dbReference type="EMBL" id="JBHSLA010000001">
    <property type="protein sequence ID" value="MFC5194611.1"/>
    <property type="molecule type" value="Genomic_DNA"/>
</dbReference>
<organism evidence="1 2">
    <name type="scientific">Bizionia hallyeonensis</name>
    <dbReference type="NCBI Taxonomy" id="1123757"/>
    <lineage>
        <taxon>Bacteria</taxon>
        <taxon>Pseudomonadati</taxon>
        <taxon>Bacteroidota</taxon>
        <taxon>Flavobacteriia</taxon>
        <taxon>Flavobacteriales</taxon>
        <taxon>Flavobacteriaceae</taxon>
        <taxon>Bizionia</taxon>
    </lineage>
</organism>
<gene>
    <name evidence="1" type="ORF">ACFPH8_04640</name>
</gene>
<protein>
    <submittedName>
        <fullName evidence="1">Carboxypeptidase-like regulatory domain-containing protein</fullName>
    </submittedName>
</protein>
<reference evidence="2" key="1">
    <citation type="journal article" date="2019" name="Int. J. Syst. Evol. Microbiol.">
        <title>The Global Catalogue of Microorganisms (GCM) 10K type strain sequencing project: providing services to taxonomists for standard genome sequencing and annotation.</title>
        <authorList>
            <consortium name="The Broad Institute Genomics Platform"/>
            <consortium name="The Broad Institute Genome Sequencing Center for Infectious Disease"/>
            <person name="Wu L."/>
            <person name="Ma J."/>
        </authorList>
    </citation>
    <scope>NUCLEOTIDE SEQUENCE [LARGE SCALE GENOMIC DNA]</scope>
    <source>
        <strain evidence="2">JCM 17978</strain>
    </source>
</reference>
<dbReference type="Pfam" id="PF13715">
    <property type="entry name" value="CarbopepD_reg_2"/>
    <property type="match status" value="1"/>
</dbReference>
<dbReference type="Proteomes" id="UP001596162">
    <property type="component" value="Unassembled WGS sequence"/>
</dbReference>
<evidence type="ECO:0000313" key="1">
    <source>
        <dbReference type="EMBL" id="MFC5194611.1"/>
    </source>
</evidence>
<name>A0ABW0C4E4_9FLAO</name>
<dbReference type="RefSeq" id="WP_248397645.1">
    <property type="nucleotide sequence ID" value="NZ_JBHSLA010000001.1"/>
</dbReference>
<dbReference type="InterPro" id="IPR008969">
    <property type="entry name" value="CarboxyPept-like_regulatory"/>
</dbReference>